<protein>
    <submittedName>
        <fullName evidence="2">Uncharacterized protein</fullName>
    </submittedName>
</protein>
<dbReference type="AlphaFoldDB" id="J3N7K8"/>
<evidence type="ECO:0000313" key="3">
    <source>
        <dbReference type="Proteomes" id="UP000006038"/>
    </source>
</evidence>
<keyword evidence="3" id="KW-1185">Reference proteome</keyword>
<reference evidence="2" key="1">
    <citation type="journal article" date="2013" name="Nat. Commun.">
        <title>Whole-genome sequencing of Oryza brachyantha reveals mechanisms underlying Oryza genome evolution.</title>
        <authorList>
            <person name="Chen J."/>
            <person name="Huang Q."/>
            <person name="Gao D."/>
            <person name="Wang J."/>
            <person name="Lang Y."/>
            <person name="Liu T."/>
            <person name="Li B."/>
            <person name="Bai Z."/>
            <person name="Luis Goicoechea J."/>
            <person name="Liang C."/>
            <person name="Chen C."/>
            <person name="Zhang W."/>
            <person name="Sun S."/>
            <person name="Liao Y."/>
            <person name="Zhang X."/>
            <person name="Yang L."/>
            <person name="Song C."/>
            <person name="Wang M."/>
            <person name="Shi J."/>
            <person name="Liu G."/>
            <person name="Liu J."/>
            <person name="Zhou H."/>
            <person name="Zhou W."/>
            <person name="Yu Q."/>
            <person name="An N."/>
            <person name="Chen Y."/>
            <person name="Cai Q."/>
            <person name="Wang B."/>
            <person name="Liu B."/>
            <person name="Min J."/>
            <person name="Huang Y."/>
            <person name="Wu H."/>
            <person name="Li Z."/>
            <person name="Zhang Y."/>
            <person name="Yin Y."/>
            <person name="Song W."/>
            <person name="Jiang J."/>
            <person name="Jackson S.A."/>
            <person name="Wing R.A."/>
            <person name="Wang J."/>
            <person name="Chen M."/>
        </authorList>
    </citation>
    <scope>NUCLEOTIDE SEQUENCE [LARGE SCALE GENOMIC DNA]</scope>
    <source>
        <strain evidence="2">cv. IRGC 101232</strain>
    </source>
</reference>
<organism evidence="2">
    <name type="scientific">Oryza brachyantha</name>
    <name type="common">malo sina</name>
    <dbReference type="NCBI Taxonomy" id="4533"/>
    <lineage>
        <taxon>Eukaryota</taxon>
        <taxon>Viridiplantae</taxon>
        <taxon>Streptophyta</taxon>
        <taxon>Embryophyta</taxon>
        <taxon>Tracheophyta</taxon>
        <taxon>Spermatophyta</taxon>
        <taxon>Magnoliopsida</taxon>
        <taxon>Liliopsida</taxon>
        <taxon>Poales</taxon>
        <taxon>Poaceae</taxon>
        <taxon>BOP clade</taxon>
        <taxon>Oryzoideae</taxon>
        <taxon>Oryzeae</taxon>
        <taxon>Oryzinae</taxon>
        <taxon>Oryza</taxon>
    </lineage>
</organism>
<proteinExistence type="predicted"/>
<dbReference type="GO" id="GO:0009696">
    <property type="term" value="P:salicylic acid metabolic process"/>
    <property type="evidence" value="ECO:0007669"/>
    <property type="project" value="TreeGrafter"/>
</dbReference>
<feature type="compositionally biased region" description="Basic and acidic residues" evidence="1">
    <location>
        <begin position="1"/>
        <end position="20"/>
    </location>
</feature>
<feature type="region of interest" description="Disordered" evidence="1">
    <location>
        <begin position="1"/>
        <end position="24"/>
    </location>
</feature>
<dbReference type="InterPro" id="IPR029058">
    <property type="entry name" value="AB_hydrolase_fold"/>
</dbReference>
<accession>J3N7K8</accession>
<dbReference type="Gramene" id="OB11G17940.1">
    <property type="protein sequence ID" value="OB11G17940.1"/>
    <property type="gene ID" value="OB11G17940"/>
</dbReference>
<reference evidence="2" key="2">
    <citation type="submission" date="2013-04" db="UniProtKB">
        <authorList>
            <consortium name="EnsemblPlants"/>
        </authorList>
    </citation>
    <scope>IDENTIFICATION</scope>
</reference>
<dbReference type="HOGENOM" id="CLU_046066_7_1_1"/>
<evidence type="ECO:0000313" key="2">
    <source>
        <dbReference type="EnsemblPlants" id="OB11G17940.1"/>
    </source>
</evidence>
<dbReference type="GO" id="GO:0080030">
    <property type="term" value="F:methyl indole-3-acetate esterase activity"/>
    <property type="evidence" value="ECO:0007669"/>
    <property type="project" value="TreeGrafter"/>
</dbReference>
<dbReference type="Gene3D" id="3.40.50.1820">
    <property type="entry name" value="alpha/beta hydrolase"/>
    <property type="match status" value="1"/>
</dbReference>
<dbReference type="GO" id="GO:0080031">
    <property type="term" value="F:methyl salicylate esterase activity"/>
    <property type="evidence" value="ECO:0007669"/>
    <property type="project" value="TreeGrafter"/>
</dbReference>
<dbReference type="GO" id="GO:0009694">
    <property type="term" value="P:jasmonic acid metabolic process"/>
    <property type="evidence" value="ECO:0007669"/>
    <property type="project" value="TreeGrafter"/>
</dbReference>
<dbReference type="GO" id="GO:0080032">
    <property type="term" value="F:methyl jasmonate esterase activity"/>
    <property type="evidence" value="ECO:0007669"/>
    <property type="project" value="TreeGrafter"/>
</dbReference>
<dbReference type="EnsemblPlants" id="OB11G17940.1">
    <property type="protein sequence ID" value="OB11G17940.1"/>
    <property type="gene ID" value="OB11G17940"/>
</dbReference>
<dbReference type="InterPro" id="IPR045889">
    <property type="entry name" value="MES/HNL"/>
</dbReference>
<dbReference type="Proteomes" id="UP000006038">
    <property type="component" value="Chromosome 11"/>
</dbReference>
<sequence length="117" mass="13292">MQLDKHGNVPRLDNELKPQDADGNLPASFMFGPNSVNKTCINCAHRRVVSLFLEDLQRQQPFSMGRYGSVRKVYVVCKQDRAIPEEFQRWMAASGADHMAMLSAPDEVIVDVAERYH</sequence>
<evidence type="ECO:0000256" key="1">
    <source>
        <dbReference type="SAM" id="MobiDB-lite"/>
    </source>
</evidence>
<dbReference type="STRING" id="4533.J3N7K8"/>
<dbReference type="PANTHER" id="PTHR10992">
    <property type="entry name" value="METHYLESTERASE FAMILY MEMBER"/>
    <property type="match status" value="1"/>
</dbReference>
<name>J3N7K8_ORYBR</name>
<dbReference type="PANTHER" id="PTHR10992:SF1008">
    <property type="entry name" value="AB HYDROLASE-1 DOMAIN-CONTAINING PROTEIN"/>
    <property type="match status" value="1"/>
</dbReference>